<feature type="compositionally biased region" description="Low complexity" evidence="1">
    <location>
        <begin position="79"/>
        <end position="89"/>
    </location>
</feature>
<sequence length="203" mass="21909">MARRRPSSSYNSQARAPPPVPWRCTATAAAAAFLACAPRPSSGPAPYKTRQPSLSFSLLLAPAAPRSSRLAQRRRRPSLCRCAAPLRPWSKPPPPRRSPLRDEAGAPLLVVVKSPECRGPREEQSHRPSSVRPIRRPGAQPNEAARATSFAELPRLFSTTRRRQSTAGSAPPARSPEPAISSVRRAPNSGRNPSAPSPMRTPA</sequence>
<dbReference type="AlphaFoldDB" id="A0A368S0K8"/>
<feature type="compositionally biased region" description="Basic and acidic residues" evidence="1">
    <location>
        <begin position="115"/>
        <end position="126"/>
    </location>
</feature>
<evidence type="ECO:0000313" key="2">
    <source>
        <dbReference type="EMBL" id="RCV35931.1"/>
    </source>
</evidence>
<feature type="region of interest" description="Disordered" evidence="1">
    <location>
        <begin position="64"/>
        <end position="203"/>
    </location>
</feature>
<reference evidence="2" key="2">
    <citation type="submission" date="2015-07" db="EMBL/GenBank/DDBJ databases">
        <authorList>
            <person name="Noorani M."/>
        </authorList>
    </citation>
    <scope>NUCLEOTIDE SEQUENCE</scope>
    <source>
        <strain evidence="2">Yugu1</strain>
    </source>
</reference>
<reference evidence="2" key="1">
    <citation type="journal article" date="2012" name="Nat. Biotechnol.">
        <title>Reference genome sequence of the model plant Setaria.</title>
        <authorList>
            <person name="Bennetzen J.L."/>
            <person name="Schmutz J."/>
            <person name="Wang H."/>
            <person name="Percifield R."/>
            <person name="Hawkins J."/>
            <person name="Pontaroli A.C."/>
            <person name="Estep M."/>
            <person name="Feng L."/>
            <person name="Vaughn J.N."/>
            <person name="Grimwood J."/>
            <person name="Jenkins J."/>
            <person name="Barry K."/>
            <person name="Lindquist E."/>
            <person name="Hellsten U."/>
            <person name="Deshpande S."/>
            <person name="Wang X."/>
            <person name="Wu X."/>
            <person name="Mitros T."/>
            <person name="Triplett J."/>
            <person name="Yang X."/>
            <person name="Ye C.Y."/>
            <person name="Mauro-Herrera M."/>
            <person name="Wang L."/>
            <person name="Li P."/>
            <person name="Sharma M."/>
            <person name="Sharma R."/>
            <person name="Ronald P.C."/>
            <person name="Panaud O."/>
            <person name="Kellogg E.A."/>
            <person name="Brutnell T.P."/>
            <person name="Doust A.N."/>
            <person name="Tuskan G.A."/>
            <person name="Rokhsar D."/>
            <person name="Devos K.M."/>
        </authorList>
    </citation>
    <scope>NUCLEOTIDE SEQUENCE [LARGE SCALE GENOMIC DNA]</scope>
    <source>
        <strain evidence="2">Yugu1</strain>
    </source>
</reference>
<dbReference type="EMBL" id="CM003534">
    <property type="protein sequence ID" value="RCV35931.1"/>
    <property type="molecule type" value="Genomic_DNA"/>
</dbReference>
<accession>A0A368S0K8</accession>
<protein>
    <submittedName>
        <fullName evidence="2">Uncharacterized protein</fullName>
    </submittedName>
</protein>
<name>A0A368S0K8_SETIT</name>
<organism evidence="2">
    <name type="scientific">Setaria italica</name>
    <name type="common">Foxtail millet</name>
    <name type="synonym">Panicum italicum</name>
    <dbReference type="NCBI Taxonomy" id="4555"/>
    <lineage>
        <taxon>Eukaryota</taxon>
        <taxon>Viridiplantae</taxon>
        <taxon>Streptophyta</taxon>
        <taxon>Embryophyta</taxon>
        <taxon>Tracheophyta</taxon>
        <taxon>Spermatophyta</taxon>
        <taxon>Magnoliopsida</taxon>
        <taxon>Liliopsida</taxon>
        <taxon>Poales</taxon>
        <taxon>Poaceae</taxon>
        <taxon>PACMAD clade</taxon>
        <taxon>Panicoideae</taxon>
        <taxon>Panicodae</taxon>
        <taxon>Paniceae</taxon>
        <taxon>Cenchrinae</taxon>
        <taxon>Setaria</taxon>
    </lineage>
</organism>
<evidence type="ECO:0000256" key="1">
    <source>
        <dbReference type="SAM" id="MobiDB-lite"/>
    </source>
</evidence>
<gene>
    <name evidence="2" type="ORF">SETIT_7G279000v2</name>
</gene>
<proteinExistence type="predicted"/>